<dbReference type="Pfam" id="PF00067">
    <property type="entry name" value="p450"/>
    <property type="match status" value="1"/>
</dbReference>
<dbReference type="Proteomes" id="UP000250140">
    <property type="component" value="Unassembled WGS sequence"/>
</dbReference>
<evidence type="ECO:0000256" key="8">
    <source>
        <dbReference type="SAM" id="Phobius"/>
    </source>
</evidence>
<reference evidence="9 10" key="1">
    <citation type="journal article" date="2016" name="Nat. Commun.">
        <title>Ectomycorrhizal ecology is imprinted in the genome of the dominant symbiotic fungus Cenococcum geophilum.</title>
        <authorList>
            <consortium name="DOE Joint Genome Institute"/>
            <person name="Peter M."/>
            <person name="Kohler A."/>
            <person name="Ohm R.A."/>
            <person name="Kuo A."/>
            <person name="Krutzmann J."/>
            <person name="Morin E."/>
            <person name="Arend M."/>
            <person name="Barry K.W."/>
            <person name="Binder M."/>
            <person name="Choi C."/>
            <person name="Clum A."/>
            <person name="Copeland A."/>
            <person name="Grisel N."/>
            <person name="Haridas S."/>
            <person name="Kipfer T."/>
            <person name="LaButti K."/>
            <person name="Lindquist E."/>
            <person name="Lipzen A."/>
            <person name="Maire R."/>
            <person name="Meier B."/>
            <person name="Mihaltcheva S."/>
            <person name="Molinier V."/>
            <person name="Murat C."/>
            <person name="Poggeler S."/>
            <person name="Quandt C.A."/>
            <person name="Sperisen C."/>
            <person name="Tritt A."/>
            <person name="Tisserant E."/>
            <person name="Crous P.W."/>
            <person name="Henrissat B."/>
            <person name="Nehls U."/>
            <person name="Egli S."/>
            <person name="Spatafora J.W."/>
            <person name="Grigoriev I.V."/>
            <person name="Martin F.M."/>
        </authorList>
    </citation>
    <scope>NUCLEOTIDE SEQUENCE [LARGE SCALE GENOMIC DNA]</scope>
    <source>
        <strain evidence="9 10">CBS 207.34</strain>
    </source>
</reference>
<comment type="cofactor">
    <cofactor evidence="1 7">
        <name>heme</name>
        <dbReference type="ChEBI" id="CHEBI:30413"/>
    </cofactor>
</comment>
<name>A0A8E2EZ64_9PEZI</name>
<gene>
    <name evidence="9" type="ORF">AOQ84DRAFT_319708</name>
</gene>
<sequence length="546" mass="62437">MLSCNLINPWLCATIFGVLSHLFYFRNAEHHKQSFLYLKISLFLPCAVILGLCTLANFTLFASFKLVFQLEILYLVSTFASIAIYRCSPVHRLYKFPGPFFWRASKLTHAYKNRDLYGFRHLDSLHKEFGEYVRTGPSELSITDPDSVIAIHGSSSKCIRSAWYEMGDPLRSIFETRSKSEHERRRRIWDQGFSVRSLQAYEPRIESHVNQLIHQIKVKSKAAESVNASIWFNYFSFDVMGDVAFGKGFGLLESGAKLSVLKMLENGQKGLGVFGSVPWLFMILTKLPWIKKEYDVFLNWCEKQMLDRRERKAEFPDIMSHLFSGDPMTSDTTEAHRWLTGDSRIVIVAGSDAVASSLAFAFYYLAQDVSRANSIRKELIELEKTSDLSAKALQTKAEYLNAFITEVLRLWPPNPSGFLRQTPKEGLKIGEKYIPGDVTLCTPLWTLHRSPKCFRDPLEFIPERWTSQSELVIRKDAYVPFSCGPYGCVGKQLALMEMRIAIARIVMEFDVEFASGEGGERLLADSKDWFTIGLADLMIAFRPREL</sequence>
<dbReference type="SUPFAM" id="SSF48264">
    <property type="entry name" value="Cytochrome P450"/>
    <property type="match status" value="1"/>
</dbReference>
<evidence type="ECO:0000313" key="10">
    <source>
        <dbReference type="Proteomes" id="UP000250140"/>
    </source>
</evidence>
<keyword evidence="8" id="KW-1133">Transmembrane helix</keyword>
<dbReference type="PRINTS" id="PR00463">
    <property type="entry name" value="EP450I"/>
</dbReference>
<evidence type="ECO:0000256" key="5">
    <source>
        <dbReference type="ARBA" id="ARBA00023004"/>
    </source>
</evidence>
<dbReference type="OrthoDB" id="6692864at2759"/>
<keyword evidence="5 7" id="KW-0408">Iron</keyword>
<evidence type="ECO:0000256" key="3">
    <source>
        <dbReference type="ARBA" id="ARBA00022723"/>
    </source>
</evidence>
<dbReference type="GO" id="GO:0005506">
    <property type="term" value="F:iron ion binding"/>
    <property type="evidence" value="ECO:0007669"/>
    <property type="project" value="InterPro"/>
</dbReference>
<protein>
    <submittedName>
        <fullName evidence="9">Cytochrome P450</fullName>
    </submittedName>
</protein>
<organism evidence="9 10">
    <name type="scientific">Glonium stellatum</name>
    <dbReference type="NCBI Taxonomy" id="574774"/>
    <lineage>
        <taxon>Eukaryota</taxon>
        <taxon>Fungi</taxon>
        <taxon>Dikarya</taxon>
        <taxon>Ascomycota</taxon>
        <taxon>Pezizomycotina</taxon>
        <taxon>Dothideomycetes</taxon>
        <taxon>Pleosporomycetidae</taxon>
        <taxon>Gloniales</taxon>
        <taxon>Gloniaceae</taxon>
        <taxon>Glonium</taxon>
    </lineage>
</organism>
<accession>A0A8E2EZ64</accession>
<evidence type="ECO:0000256" key="1">
    <source>
        <dbReference type="ARBA" id="ARBA00001971"/>
    </source>
</evidence>
<evidence type="ECO:0000256" key="7">
    <source>
        <dbReference type="PIRSR" id="PIRSR602401-1"/>
    </source>
</evidence>
<keyword evidence="4" id="KW-0560">Oxidoreductase</keyword>
<dbReference type="InterPro" id="IPR001128">
    <property type="entry name" value="Cyt_P450"/>
</dbReference>
<keyword evidence="8" id="KW-0472">Membrane</keyword>
<evidence type="ECO:0000256" key="2">
    <source>
        <dbReference type="ARBA" id="ARBA00010617"/>
    </source>
</evidence>
<dbReference type="PANTHER" id="PTHR24305:SF187">
    <property type="entry name" value="P450, PUTATIVE (EUROFUNG)-RELATED"/>
    <property type="match status" value="1"/>
</dbReference>
<keyword evidence="7" id="KW-0349">Heme</keyword>
<dbReference type="PRINTS" id="PR00385">
    <property type="entry name" value="P450"/>
</dbReference>
<dbReference type="CDD" id="cd11061">
    <property type="entry name" value="CYP67-like"/>
    <property type="match status" value="1"/>
</dbReference>
<feature type="binding site" description="axial binding residue" evidence="7">
    <location>
        <position position="488"/>
    </location>
    <ligand>
        <name>heme</name>
        <dbReference type="ChEBI" id="CHEBI:30413"/>
    </ligand>
    <ligandPart>
        <name>Fe</name>
        <dbReference type="ChEBI" id="CHEBI:18248"/>
    </ligandPart>
</feature>
<dbReference type="GO" id="GO:0020037">
    <property type="term" value="F:heme binding"/>
    <property type="evidence" value="ECO:0007669"/>
    <property type="project" value="InterPro"/>
</dbReference>
<keyword evidence="6" id="KW-0503">Monooxygenase</keyword>
<evidence type="ECO:0000256" key="4">
    <source>
        <dbReference type="ARBA" id="ARBA00023002"/>
    </source>
</evidence>
<dbReference type="EMBL" id="KV749828">
    <property type="protein sequence ID" value="OCL07612.1"/>
    <property type="molecule type" value="Genomic_DNA"/>
</dbReference>
<proteinExistence type="inferred from homology"/>
<dbReference type="AlphaFoldDB" id="A0A8E2EZ64"/>
<dbReference type="InterPro" id="IPR036396">
    <property type="entry name" value="Cyt_P450_sf"/>
</dbReference>
<evidence type="ECO:0000313" key="9">
    <source>
        <dbReference type="EMBL" id="OCL07612.1"/>
    </source>
</evidence>
<dbReference type="GO" id="GO:0004497">
    <property type="term" value="F:monooxygenase activity"/>
    <property type="evidence" value="ECO:0007669"/>
    <property type="project" value="UniProtKB-KW"/>
</dbReference>
<dbReference type="Gene3D" id="1.10.630.10">
    <property type="entry name" value="Cytochrome P450"/>
    <property type="match status" value="1"/>
</dbReference>
<keyword evidence="10" id="KW-1185">Reference proteome</keyword>
<feature type="transmembrane region" description="Helical" evidence="8">
    <location>
        <begin position="6"/>
        <end position="24"/>
    </location>
</feature>
<keyword evidence="3 7" id="KW-0479">Metal-binding</keyword>
<feature type="transmembrane region" description="Helical" evidence="8">
    <location>
        <begin position="36"/>
        <end position="60"/>
    </location>
</feature>
<dbReference type="InterPro" id="IPR050121">
    <property type="entry name" value="Cytochrome_P450_monoxygenase"/>
</dbReference>
<dbReference type="GO" id="GO:0016705">
    <property type="term" value="F:oxidoreductase activity, acting on paired donors, with incorporation or reduction of molecular oxygen"/>
    <property type="evidence" value="ECO:0007669"/>
    <property type="project" value="InterPro"/>
</dbReference>
<dbReference type="InterPro" id="IPR002401">
    <property type="entry name" value="Cyt_P450_E_grp-I"/>
</dbReference>
<evidence type="ECO:0000256" key="6">
    <source>
        <dbReference type="ARBA" id="ARBA00023033"/>
    </source>
</evidence>
<keyword evidence="8" id="KW-0812">Transmembrane</keyword>
<comment type="similarity">
    <text evidence="2">Belongs to the cytochrome P450 family.</text>
</comment>
<dbReference type="PANTHER" id="PTHR24305">
    <property type="entry name" value="CYTOCHROME P450"/>
    <property type="match status" value="1"/>
</dbReference>